<dbReference type="AlphaFoldDB" id="A0A0G4F4I1"/>
<dbReference type="EMBL" id="CDMY01000373">
    <property type="protein sequence ID" value="CEM06956.1"/>
    <property type="molecule type" value="Genomic_DNA"/>
</dbReference>
<evidence type="ECO:0000256" key="7">
    <source>
        <dbReference type="SAM" id="MobiDB-lite"/>
    </source>
</evidence>
<dbReference type="CDD" id="cd03124">
    <property type="entry name" value="alpha_CA_prokaryotic_like"/>
    <property type="match status" value="1"/>
</dbReference>
<keyword evidence="8" id="KW-1133">Transmembrane helix</keyword>
<keyword evidence="4" id="KW-0862">Zinc</keyword>
<dbReference type="Proteomes" id="UP000041254">
    <property type="component" value="Unassembled WGS sequence"/>
</dbReference>
<reference evidence="11 12" key="1">
    <citation type="submission" date="2014-11" db="EMBL/GenBank/DDBJ databases">
        <authorList>
            <person name="Zhu J."/>
            <person name="Qi W."/>
            <person name="Song R."/>
        </authorList>
    </citation>
    <scope>NUCLEOTIDE SEQUENCE [LARGE SCALE GENOMIC DNA]</scope>
</reference>
<accession>A0A0G4F4I1</accession>
<dbReference type="EC" id="4.2.1.1" evidence="2"/>
<dbReference type="InterPro" id="IPR023561">
    <property type="entry name" value="Carbonic_anhydrase_a-class"/>
</dbReference>
<feature type="signal peptide" evidence="9">
    <location>
        <begin position="1"/>
        <end position="24"/>
    </location>
</feature>
<evidence type="ECO:0000256" key="4">
    <source>
        <dbReference type="ARBA" id="ARBA00022833"/>
    </source>
</evidence>
<dbReference type="STRING" id="1169540.A0A0G4F4I1"/>
<feature type="transmembrane region" description="Helical" evidence="8">
    <location>
        <begin position="295"/>
        <end position="318"/>
    </location>
</feature>
<comment type="catalytic activity">
    <reaction evidence="6">
        <text>hydrogencarbonate + H(+) = CO2 + H2O</text>
        <dbReference type="Rhea" id="RHEA:10748"/>
        <dbReference type="ChEBI" id="CHEBI:15377"/>
        <dbReference type="ChEBI" id="CHEBI:15378"/>
        <dbReference type="ChEBI" id="CHEBI:16526"/>
        <dbReference type="ChEBI" id="CHEBI:17544"/>
        <dbReference type="EC" id="4.2.1.1"/>
    </reaction>
</comment>
<dbReference type="InParanoid" id="A0A0G4F4I1"/>
<evidence type="ECO:0000256" key="8">
    <source>
        <dbReference type="SAM" id="Phobius"/>
    </source>
</evidence>
<evidence type="ECO:0000256" key="1">
    <source>
        <dbReference type="ARBA" id="ARBA00010718"/>
    </source>
</evidence>
<dbReference type="SUPFAM" id="SSF51069">
    <property type="entry name" value="Carbonic anhydrase"/>
    <property type="match status" value="1"/>
</dbReference>
<feature type="region of interest" description="Disordered" evidence="7">
    <location>
        <begin position="359"/>
        <end position="390"/>
    </location>
</feature>
<sequence>MREHRRLWLILTGVVACLPECILGSLTWNYNQQGADWTMGDCTSAERQSPINIASQHTTALDEPFRYNYETKGGKISLINNGHTLEVIGQQALGHLDYRGNVYRLEQIHFHAPSEHTFENQARELEMHLLHMNDDHGLMVVSLTFSSVGASAAHPFLTVLEAKGFPSENGRVEINMEGGDEFNLNTLISDTEDFYKYAGSLTTPPCTENAQWFVMAQPLLAKASQLELFTKAFAYPGTQGNFRIIQNTPDLMKNPQHVTRVKSTYSPDDPALQIQQDTTGETIKQELTGLGTTGMIVLVIGSILILAGVVTLSLACIINHCKRARLEAEEEDYGPTRTLQGSYQNYAASLNAPTVPVNYNMPGAGPPGQPAPPPPPPLAPAAAAAASEAN</sequence>
<dbReference type="VEuPathDB" id="CryptoDB:Vbra_8840"/>
<dbReference type="GO" id="GO:0004089">
    <property type="term" value="F:carbonate dehydratase activity"/>
    <property type="evidence" value="ECO:0007669"/>
    <property type="project" value="UniProtKB-EC"/>
</dbReference>
<dbReference type="Gene3D" id="3.10.200.10">
    <property type="entry name" value="Alpha carbonic anhydrase"/>
    <property type="match status" value="1"/>
</dbReference>
<dbReference type="InterPro" id="IPR041891">
    <property type="entry name" value="Alpha_CA_prokaryot-like"/>
</dbReference>
<dbReference type="PANTHER" id="PTHR18952">
    <property type="entry name" value="CARBONIC ANHYDRASE"/>
    <property type="match status" value="1"/>
</dbReference>
<evidence type="ECO:0000259" key="10">
    <source>
        <dbReference type="PROSITE" id="PS51144"/>
    </source>
</evidence>
<evidence type="ECO:0000256" key="2">
    <source>
        <dbReference type="ARBA" id="ARBA00012925"/>
    </source>
</evidence>
<feature type="domain" description="Alpha-carbonic anhydrase" evidence="10">
    <location>
        <begin position="26"/>
        <end position="265"/>
    </location>
</feature>
<evidence type="ECO:0000313" key="11">
    <source>
        <dbReference type="EMBL" id="CEM06956.1"/>
    </source>
</evidence>
<dbReference type="PROSITE" id="PS51257">
    <property type="entry name" value="PROKAR_LIPOPROTEIN"/>
    <property type="match status" value="1"/>
</dbReference>
<keyword evidence="9" id="KW-0732">Signal</keyword>
<keyword evidence="8" id="KW-0472">Membrane</keyword>
<evidence type="ECO:0000256" key="5">
    <source>
        <dbReference type="ARBA" id="ARBA00023239"/>
    </source>
</evidence>
<comment type="similarity">
    <text evidence="1">Belongs to the alpha-carbonic anhydrase family.</text>
</comment>
<dbReference type="PhylomeDB" id="A0A0G4F4I1"/>
<keyword evidence="5" id="KW-0456">Lyase</keyword>
<dbReference type="PANTHER" id="PTHR18952:SF265">
    <property type="entry name" value="CARBONIC ANHYDRASE"/>
    <property type="match status" value="1"/>
</dbReference>
<evidence type="ECO:0000313" key="12">
    <source>
        <dbReference type="Proteomes" id="UP000041254"/>
    </source>
</evidence>
<keyword evidence="3" id="KW-0479">Metal-binding</keyword>
<gene>
    <name evidence="11" type="ORF">Vbra_8840</name>
</gene>
<dbReference type="GO" id="GO:0008270">
    <property type="term" value="F:zinc ion binding"/>
    <property type="evidence" value="ECO:0007669"/>
    <property type="project" value="InterPro"/>
</dbReference>
<feature type="compositionally biased region" description="Low complexity" evidence="7">
    <location>
        <begin position="380"/>
        <end position="390"/>
    </location>
</feature>
<feature type="compositionally biased region" description="Pro residues" evidence="7">
    <location>
        <begin position="364"/>
        <end position="379"/>
    </location>
</feature>
<dbReference type="Pfam" id="PF00194">
    <property type="entry name" value="Carb_anhydrase"/>
    <property type="match status" value="1"/>
</dbReference>
<dbReference type="InterPro" id="IPR036398">
    <property type="entry name" value="CA_dom_sf"/>
</dbReference>
<dbReference type="PROSITE" id="PS51144">
    <property type="entry name" value="ALPHA_CA_2"/>
    <property type="match status" value="1"/>
</dbReference>
<dbReference type="OMA" id="HTINNER"/>
<evidence type="ECO:0000256" key="9">
    <source>
        <dbReference type="SAM" id="SignalP"/>
    </source>
</evidence>
<feature type="chain" id="PRO_5005188291" description="carbonic anhydrase" evidence="9">
    <location>
        <begin position="25"/>
        <end position="390"/>
    </location>
</feature>
<dbReference type="OrthoDB" id="5986706at2759"/>
<proteinExistence type="inferred from homology"/>
<dbReference type="SMART" id="SM01057">
    <property type="entry name" value="Carb_anhydrase"/>
    <property type="match status" value="1"/>
</dbReference>
<name>A0A0G4F4I1_VITBC</name>
<evidence type="ECO:0000256" key="6">
    <source>
        <dbReference type="ARBA" id="ARBA00048348"/>
    </source>
</evidence>
<organism evidence="11 12">
    <name type="scientific">Vitrella brassicaformis (strain CCMP3155)</name>
    <dbReference type="NCBI Taxonomy" id="1169540"/>
    <lineage>
        <taxon>Eukaryota</taxon>
        <taxon>Sar</taxon>
        <taxon>Alveolata</taxon>
        <taxon>Colpodellida</taxon>
        <taxon>Vitrellaceae</taxon>
        <taxon>Vitrella</taxon>
    </lineage>
</organism>
<keyword evidence="12" id="KW-1185">Reference proteome</keyword>
<protein>
    <recommendedName>
        <fullName evidence="2">carbonic anhydrase</fullName>
        <ecNumber evidence="2">4.2.1.1</ecNumber>
    </recommendedName>
</protein>
<dbReference type="InterPro" id="IPR001148">
    <property type="entry name" value="CA_dom"/>
</dbReference>
<evidence type="ECO:0000256" key="3">
    <source>
        <dbReference type="ARBA" id="ARBA00022723"/>
    </source>
</evidence>
<keyword evidence="8" id="KW-0812">Transmembrane</keyword>